<dbReference type="SUPFAM" id="SSF46689">
    <property type="entry name" value="Homeodomain-like"/>
    <property type="match status" value="1"/>
</dbReference>
<dbReference type="Proteomes" id="UP001341840">
    <property type="component" value="Unassembled WGS sequence"/>
</dbReference>
<evidence type="ECO:0000313" key="7">
    <source>
        <dbReference type="Proteomes" id="UP001341840"/>
    </source>
</evidence>
<keyword evidence="4" id="KW-0539">Nucleus</keyword>
<evidence type="ECO:0000256" key="4">
    <source>
        <dbReference type="ARBA" id="ARBA00023242"/>
    </source>
</evidence>
<keyword evidence="3" id="KW-0804">Transcription</keyword>
<dbReference type="InterPro" id="IPR009057">
    <property type="entry name" value="Homeodomain-like_sf"/>
</dbReference>
<proteinExistence type="predicted"/>
<dbReference type="PANTHER" id="PTHR31499">
    <property type="entry name" value="MYB FAMILY TRANSCRIPTION FACTOR PHL11"/>
    <property type="match status" value="1"/>
</dbReference>
<dbReference type="PANTHER" id="PTHR31499:SF2">
    <property type="entry name" value="MYB-RELATED PROTEIN 2"/>
    <property type="match status" value="1"/>
</dbReference>
<protein>
    <submittedName>
        <fullName evidence="6">Myb- protein 2</fullName>
    </submittedName>
</protein>
<evidence type="ECO:0000313" key="6">
    <source>
        <dbReference type="EMBL" id="MED6219643.1"/>
    </source>
</evidence>
<comment type="subcellular location">
    <subcellularLocation>
        <location evidence="1">Nucleus</location>
    </subcellularLocation>
</comment>
<evidence type="ECO:0000256" key="2">
    <source>
        <dbReference type="ARBA" id="ARBA00023015"/>
    </source>
</evidence>
<evidence type="ECO:0000256" key="3">
    <source>
        <dbReference type="ARBA" id="ARBA00023163"/>
    </source>
</evidence>
<keyword evidence="2" id="KW-0805">Transcription regulation</keyword>
<name>A0ABU6ZCL4_9FABA</name>
<sequence length="92" mass="9954">MYHHHQGGKNIHSERHMFLQAAASNGSGGESGPVLSTDAKPKLKWTPDLYARFIEAVHQLSGSDKATPKTVKKHMGIPGLTLCKMVSSLSDT</sequence>
<dbReference type="InterPro" id="IPR006447">
    <property type="entry name" value="Myb_dom_plants"/>
</dbReference>
<evidence type="ECO:0000256" key="1">
    <source>
        <dbReference type="ARBA" id="ARBA00004123"/>
    </source>
</evidence>
<organism evidence="6 7">
    <name type="scientific">Stylosanthes scabra</name>
    <dbReference type="NCBI Taxonomy" id="79078"/>
    <lineage>
        <taxon>Eukaryota</taxon>
        <taxon>Viridiplantae</taxon>
        <taxon>Streptophyta</taxon>
        <taxon>Embryophyta</taxon>
        <taxon>Tracheophyta</taxon>
        <taxon>Spermatophyta</taxon>
        <taxon>Magnoliopsida</taxon>
        <taxon>eudicotyledons</taxon>
        <taxon>Gunneridae</taxon>
        <taxon>Pentapetalae</taxon>
        <taxon>rosids</taxon>
        <taxon>fabids</taxon>
        <taxon>Fabales</taxon>
        <taxon>Fabaceae</taxon>
        <taxon>Papilionoideae</taxon>
        <taxon>50 kb inversion clade</taxon>
        <taxon>dalbergioids sensu lato</taxon>
        <taxon>Dalbergieae</taxon>
        <taxon>Pterocarpus clade</taxon>
        <taxon>Stylosanthes</taxon>
    </lineage>
</organism>
<reference evidence="6 7" key="1">
    <citation type="journal article" date="2023" name="Plants (Basel)">
        <title>Bridging the Gap: Combining Genomics and Transcriptomics Approaches to Understand Stylosanthes scabra, an Orphan Legume from the Brazilian Caatinga.</title>
        <authorList>
            <person name="Ferreira-Neto J.R.C."/>
            <person name="da Silva M.D."/>
            <person name="Binneck E."/>
            <person name="de Melo N.F."/>
            <person name="da Silva R.H."/>
            <person name="de Melo A.L.T.M."/>
            <person name="Pandolfi V."/>
            <person name="Bustamante F.O."/>
            <person name="Brasileiro-Vidal A.C."/>
            <person name="Benko-Iseppon A.M."/>
        </authorList>
    </citation>
    <scope>NUCLEOTIDE SEQUENCE [LARGE SCALE GENOMIC DNA]</scope>
    <source>
        <tissue evidence="6">Leaves</tissue>
    </source>
</reference>
<dbReference type="EMBL" id="JASCZI010272051">
    <property type="protein sequence ID" value="MED6219643.1"/>
    <property type="molecule type" value="Genomic_DNA"/>
</dbReference>
<evidence type="ECO:0000256" key="5">
    <source>
        <dbReference type="SAM" id="MobiDB-lite"/>
    </source>
</evidence>
<accession>A0ABU6ZCL4</accession>
<dbReference type="InterPro" id="IPR046955">
    <property type="entry name" value="PHR1-like"/>
</dbReference>
<gene>
    <name evidence="6" type="primary">MYR2_2</name>
    <name evidence="6" type="ORF">PIB30_037710</name>
</gene>
<feature type="region of interest" description="Disordered" evidence="5">
    <location>
        <begin position="1"/>
        <end position="39"/>
    </location>
</feature>
<keyword evidence="7" id="KW-1185">Reference proteome</keyword>
<dbReference type="Gene3D" id="1.10.10.60">
    <property type="entry name" value="Homeodomain-like"/>
    <property type="match status" value="1"/>
</dbReference>
<dbReference type="NCBIfam" id="TIGR01557">
    <property type="entry name" value="myb_SHAQKYF"/>
    <property type="match status" value="1"/>
</dbReference>
<comment type="caution">
    <text evidence="6">The sequence shown here is derived from an EMBL/GenBank/DDBJ whole genome shotgun (WGS) entry which is preliminary data.</text>
</comment>